<evidence type="ECO:0008006" key="4">
    <source>
        <dbReference type="Google" id="ProtNLM"/>
    </source>
</evidence>
<dbReference type="InParanoid" id="A0A0H2RPG2"/>
<dbReference type="InterPro" id="IPR011990">
    <property type="entry name" value="TPR-like_helical_dom_sf"/>
</dbReference>
<dbReference type="InterPro" id="IPR002885">
    <property type="entry name" value="PPR_rpt"/>
</dbReference>
<keyword evidence="1" id="KW-0175">Coiled coil</keyword>
<dbReference type="GO" id="GO:0007005">
    <property type="term" value="P:mitochondrion organization"/>
    <property type="evidence" value="ECO:0007669"/>
    <property type="project" value="TreeGrafter"/>
</dbReference>
<protein>
    <recommendedName>
        <fullName evidence="4">Pentacotripeptide-repeat region of PRORP domain-containing protein</fullName>
    </recommendedName>
</protein>
<proteinExistence type="predicted"/>
<organism evidence="2 3">
    <name type="scientific">Schizopora paradoxa</name>
    <dbReference type="NCBI Taxonomy" id="27342"/>
    <lineage>
        <taxon>Eukaryota</taxon>
        <taxon>Fungi</taxon>
        <taxon>Dikarya</taxon>
        <taxon>Basidiomycota</taxon>
        <taxon>Agaricomycotina</taxon>
        <taxon>Agaricomycetes</taxon>
        <taxon>Hymenochaetales</taxon>
        <taxon>Schizoporaceae</taxon>
        <taxon>Schizopora</taxon>
    </lineage>
</organism>
<reference evidence="2 3" key="1">
    <citation type="submission" date="2015-04" db="EMBL/GenBank/DDBJ databases">
        <title>Complete genome sequence of Schizopora paradoxa KUC8140, a cosmopolitan wood degrader in East Asia.</title>
        <authorList>
            <consortium name="DOE Joint Genome Institute"/>
            <person name="Min B."/>
            <person name="Park H."/>
            <person name="Jang Y."/>
            <person name="Kim J.-J."/>
            <person name="Kim K.H."/>
            <person name="Pangilinan J."/>
            <person name="Lipzen A."/>
            <person name="Riley R."/>
            <person name="Grigoriev I.V."/>
            <person name="Spatafora J.W."/>
            <person name="Choi I.-G."/>
        </authorList>
    </citation>
    <scope>NUCLEOTIDE SEQUENCE [LARGE SCALE GENOMIC DNA]</scope>
    <source>
        <strain evidence="2 3">KUC8140</strain>
    </source>
</reference>
<dbReference type="GO" id="GO:0005739">
    <property type="term" value="C:mitochondrion"/>
    <property type="evidence" value="ECO:0007669"/>
    <property type="project" value="TreeGrafter"/>
</dbReference>
<evidence type="ECO:0000313" key="3">
    <source>
        <dbReference type="Proteomes" id="UP000053477"/>
    </source>
</evidence>
<dbReference type="Proteomes" id="UP000053477">
    <property type="component" value="Unassembled WGS sequence"/>
</dbReference>
<feature type="coiled-coil region" evidence="1">
    <location>
        <begin position="815"/>
        <end position="887"/>
    </location>
</feature>
<dbReference type="GO" id="GO:0003729">
    <property type="term" value="F:mRNA binding"/>
    <property type="evidence" value="ECO:0007669"/>
    <property type="project" value="TreeGrafter"/>
</dbReference>
<dbReference type="GO" id="GO:0006396">
    <property type="term" value="P:RNA processing"/>
    <property type="evidence" value="ECO:0007669"/>
    <property type="project" value="TreeGrafter"/>
</dbReference>
<dbReference type="Pfam" id="PF01535">
    <property type="entry name" value="PPR"/>
    <property type="match status" value="1"/>
</dbReference>
<evidence type="ECO:0000256" key="1">
    <source>
        <dbReference type="SAM" id="Coils"/>
    </source>
</evidence>
<name>A0A0H2RPG2_9AGAM</name>
<dbReference type="EMBL" id="KQ085954">
    <property type="protein sequence ID" value="KLO13759.1"/>
    <property type="molecule type" value="Genomic_DNA"/>
</dbReference>
<dbReference type="PANTHER" id="PTHR47934:SF6">
    <property type="entry name" value="MITOCHONDRIAL GROUP I INTRON SPLICING FACTOR CCM1-RELATED"/>
    <property type="match status" value="1"/>
</dbReference>
<evidence type="ECO:0000313" key="2">
    <source>
        <dbReference type="EMBL" id="KLO13759.1"/>
    </source>
</evidence>
<dbReference type="PANTHER" id="PTHR47934">
    <property type="entry name" value="PENTATRICOPEPTIDE REPEAT-CONTAINING PROTEIN PET309, MITOCHONDRIAL"/>
    <property type="match status" value="1"/>
</dbReference>
<dbReference type="STRING" id="27342.A0A0H2RPG2"/>
<sequence length="899" mass="101184">MNSLTLSDIVNFLSFMRCLSRLSVQVLRNQIRVGVNVKHIVRQASQVAPQWTLKMYRDRNELLIKDVKQAQESFVIAVEGGNADDIAYEYANYRRFLQMLPDRSSNTHLSRWSTGVHPLRAATVSKAARALAVNAHTHSLATLLEDCRTLHGVQVDNETLKLVVDSLVSSGNVLDAYRLIHRHRAMTTGLQKSTSGIWLVVMKGLAEAGEWEYLKQCIFRVKPFDVHQCCSLLEVILKQNMESAAEIVEMILSRMQQVRLNFHEETHRLLEESSSTIARMEEIASNYKANFPVAPTFDKDAALASLKGARRKGRYEFSTVFRAMNGQGFRPDERTLSYLMDDVTVLSELEFLETTLDVKANHVSWSKLIKNVLTKQGLPAALKIYEVAKERDIAPDSAMVHPLLRSLCNPTFKEPDSAALDKALAIFRDLQRVSNGDSGAARAPVADTAIYNTLLRAFASSSMTSKYFPIALSLLREMMAQDVRMDPMTATSITILLIRSSRNHSEAIKAYRYVQSIQTDILDAKAYTAILNAYCSLSFDDQPYPPASGYFEIVRDMERRGIPRSAEVYTILLGRYAAAADRVRNIQDLREREHLRGAVETSIRNLHDHLTVDASVTPDAPLYNQLMDAYNRVGSFEQVMTVWSLLSSTGQHVTANNICSSLSGSGFPLNLGNWNSWVECFCRLGRLTQALDVVCLEMPKKAETHPDQILPTSLSISYLRLHHEPPSIYLVVGSSKMNKGRVEIPQVPVLELDKSSIKERCKAQIESLQTLASQAKHQQDKTLTSAIDRFGSIVDQLMKSMNARASLVSTCNSALQEEAATRDQAEQVTQEAEKQMAKYMSELEERNALMDRLKNVEKRSVELERRVEHENREFEQCLRDIANLRGELAIRSAMLTGQL</sequence>
<dbReference type="Gene3D" id="1.25.40.10">
    <property type="entry name" value="Tetratricopeptide repeat domain"/>
    <property type="match status" value="2"/>
</dbReference>
<dbReference type="OrthoDB" id="185373at2759"/>
<dbReference type="AlphaFoldDB" id="A0A0H2RPG2"/>
<accession>A0A0H2RPG2</accession>
<keyword evidence="3" id="KW-1185">Reference proteome</keyword>
<gene>
    <name evidence="2" type="ORF">SCHPADRAFT_889765</name>
</gene>
<dbReference type="InterPro" id="IPR051114">
    <property type="entry name" value="Mito_RNA_Proc_CCM1"/>
</dbReference>